<evidence type="ECO:0000256" key="3">
    <source>
        <dbReference type="ARBA" id="ARBA00022723"/>
    </source>
</evidence>
<comment type="caution">
    <text evidence="10">The sequence shown here is derived from an EMBL/GenBank/DDBJ whole genome shotgun (WGS) entry which is preliminary data.</text>
</comment>
<dbReference type="InterPro" id="IPR033740">
    <property type="entry name" value="Pept_M24B"/>
</dbReference>
<evidence type="ECO:0000259" key="8">
    <source>
        <dbReference type="Pfam" id="PF01321"/>
    </source>
</evidence>
<evidence type="ECO:0000256" key="6">
    <source>
        <dbReference type="RuleBase" id="RU000590"/>
    </source>
</evidence>
<dbReference type="GO" id="GO:0006508">
    <property type="term" value="P:proteolysis"/>
    <property type="evidence" value="ECO:0007669"/>
    <property type="project" value="UniProtKB-KW"/>
</dbReference>
<dbReference type="Gene3D" id="3.40.350.10">
    <property type="entry name" value="Creatinase/prolidase N-terminal domain"/>
    <property type="match status" value="2"/>
</dbReference>
<dbReference type="GO" id="GO:0046872">
    <property type="term" value="F:metal ion binding"/>
    <property type="evidence" value="ECO:0007669"/>
    <property type="project" value="UniProtKB-KW"/>
</dbReference>
<evidence type="ECO:0000256" key="5">
    <source>
        <dbReference type="ARBA" id="ARBA00023049"/>
    </source>
</evidence>
<keyword evidence="10" id="KW-0031">Aminopeptidase</keyword>
<evidence type="ECO:0000313" key="10">
    <source>
        <dbReference type="EMBL" id="RED54127.1"/>
    </source>
</evidence>
<dbReference type="InterPro" id="IPR050422">
    <property type="entry name" value="X-Pro_aminopeptidase_P"/>
</dbReference>
<evidence type="ECO:0000259" key="9">
    <source>
        <dbReference type="Pfam" id="PF16188"/>
    </source>
</evidence>
<dbReference type="SUPFAM" id="SSF53092">
    <property type="entry name" value="Creatinase/prolidase N-terminal domain"/>
    <property type="match status" value="1"/>
</dbReference>
<name>A0A3D9HXA5_9PROT</name>
<accession>A0A3D9HXA5</accession>
<protein>
    <submittedName>
        <fullName evidence="10">Xaa-Pro aminopeptidase</fullName>
    </submittedName>
</protein>
<dbReference type="EMBL" id="QRDW01000001">
    <property type="protein sequence ID" value="RED54127.1"/>
    <property type="molecule type" value="Genomic_DNA"/>
</dbReference>
<dbReference type="Pfam" id="PF00557">
    <property type="entry name" value="Peptidase_M24"/>
    <property type="match status" value="1"/>
</dbReference>
<dbReference type="Pfam" id="PF16189">
    <property type="entry name" value="Creatinase_N_2"/>
    <property type="match status" value="1"/>
</dbReference>
<keyword evidence="4" id="KW-0378">Hydrolase</keyword>
<dbReference type="GO" id="GO:0005737">
    <property type="term" value="C:cytoplasm"/>
    <property type="evidence" value="ECO:0007669"/>
    <property type="project" value="UniProtKB-ARBA"/>
</dbReference>
<comment type="similarity">
    <text evidence="1 6">Belongs to the peptidase M24B family.</text>
</comment>
<dbReference type="InterPro" id="IPR000994">
    <property type="entry name" value="Pept_M24"/>
</dbReference>
<feature type="domain" description="Peptidase M24 C-terminal" evidence="9">
    <location>
        <begin position="612"/>
        <end position="671"/>
    </location>
</feature>
<keyword evidence="11" id="KW-1185">Reference proteome</keyword>
<evidence type="ECO:0000313" key="11">
    <source>
        <dbReference type="Proteomes" id="UP000256845"/>
    </source>
</evidence>
<evidence type="ECO:0000259" key="7">
    <source>
        <dbReference type="Pfam" id="PF00557"/>
    </source>
</evidence>
<dbReference type="CDD" id="cd01085">
    <property type="entry name" value="APP"/>
    <property type="match status" value="1"/>
</dbReference>
<dbReference type="PROSITE" id="PS00491">
    <property type="entry name" value="PROLINE_PEPTIDASE"/>
    <property type="match status" value="1"/>
</dbReference>
<dbReference type="Gene3D" id="3.90.230.10">
    <property type="entry name" value="Creatinase/methionine aminopeptidase superfamily"/>
    <property type="match status" value="1"/>
</dbReference>
<keyword evidence="2" id="KW-0645">Protease</keyword>
<dbReference type="Pfam" id="PF01321">
    <property type="entry name" value="Creatinase_N"/>
    <property type="match status" value="1"/>
</dbReference>
<dbReference type="PANTHER" id="PTHR43763">
    <property type="entry name" value="XAA-PRO AMINOPEPTIDASE 1"/>
    <property type="match status" value="1"/>
</dbReference>
<dbReference type="PANTHER" id="PTHR43763:SF6">
    <property type="entry name" value="XAA-PRO AMINOPEPTIDASE 1"/>
    <property type="match status" value="1"/>
</dbReference>
<evidence type="ECO:0000256" key="1">
    <source>
        <dbReference type="ARBA" id="ARBA00008766"/>
    </source>
</evidence>
<organism evidence="10 11">
    <name type="scientific">Aestuariispira insulae</name>
    <dbReference type="NCBI Taxonomy" id="1461337"/>
    <lineage>
        <taxon>Bacteria</taxon>
        <taxon>Pseudomonadati</taxon>
        <taxon>Pseudomonadota</taxon>
        <taxon>Alphaproteobacteria</taxon>
        <taxon>Rhodospirillales</taxon>
        <taxon>Kiloniellaceae</taxon>
        <taxon>Aestuariispira</taxon>
    </lineage>
</organism>
<sequence length="671" mass="73269">MTYQGDSRLNQLLLENSAAMDAGEVRNLIRGVLAAPNFGDGWFDLIAPAANDALKTELSALRSEIERECDAGFTDGPAPRTRIDALRAYMKEKGLAAFIVPRTDRYQGEYVPARFDRLLWLTGYSGSAGLAVIGQEKAAMFVDGRYTLQVRQQTEEALFEYRHLITEPAWDWIAETFKAGDRIAYDPWLHSAHGLKRLQAAVQKIGAILEPLDENPIDLIWQGQPEEPVSPVRPHALDKAGESAVSKRERLGALLSEKQIDSAVITATDSIAWLLNIRGRDVPNCPLPLSAAILHADGAVELFIDDRKLTQEARESFGNAVSVQAPGTFGTRLEALGLEGRTVLADPAGSPSYVFDRLNESGAKLVEGEDPCLLPRACKNDVELAGMRAAHKRDGAAIVKFLAWFDAHKGDEGLSELDVIEQLAAFRNEDPTCTDASFDTIAGSGPNGAVIHYRATEKTNRRLDKDSLLLVDSGAQYPDGTTDITRTMPTHGTPSEEMKERFTLVLKGHIQLAMARFPEGIPGQRLDTLARAPLWSLGLDYDHGTGHGVGSYLNVHEGPQRIASAGNPVPLRPGMILSNEPGYYKDGDYGIRIENLVIVTELDGGLPEGKKVFGFETITLAPIEPSLIKVDLLSEAERDWLNAYHAKVLKEIGPLVDGDELAWLEKATAAI</sequence>
<dbReference type="InterPro" id="IPR001131">
    <property type="entry name" value="Peptidase_M24B_aminopep-P_CS"/>
</dbReference>
<keyword evidence="5" id="KW-0482">Metalloprotease</keyword>
<feature type="domain" description="Peptidase M24" evidence="7">
    <location>
        <begin position="386"/>
        <end position="601"/>
    </location>
</feature>
<reference evidence="10 11" key="1">
    <citation type="submission" date="2018-07" db="EMBL/GenBank/DDBJ databases">
        <title>Genomic Encyclopedia of Type Strains, Phase III (KMG-III): the genomes of soil and plant-associated and newly described type strains.</title>
        <authorList>
            <person name="Whitman W."/>
        </authorList>
    </citation>
    <scope>NUCLEOTIDE SEQUENCE [LARGE SCALE GENOMIC DNA]</scope>
    <source>
        <strain evidence="10 11">CECT 8488</strain>
    </source>
</reference>
<dbReference type="Proteomes" id="UP000256845">
    <property type="component" value="Unassembled WGS sequence"/>
</dbReference>
<dbReference type="GO" id="GO:0070006">
    <property type="term" value="F:metalloaminopeptidase activity"/>
    <property type="evidence" value="ECO:0007669"/>
    <property type="project" value="InterPro"/>
</dbReference>
<gene>
    <name evidence="10" type="ORF">DFP90_101930</name>
</gene>
<dbReference type="RefSeq" id="WP_245956963.1">
    <property type="nucleotide sequence ID" value="NZ_QRDW01000001.1"/>
</dbReference>
<dbReference type="InterPro" id="IPR029149">
    <property type="entry name" value="Creatin/AminoP/Spt16_N"/>
</dbReference>
<dbReference type="InterPro" id="IPR000587">
    <property type="entry name" value="Creatinase_N"/>
</dbReference>
<dbReference type="InterPro" id="IPR032416">
    <property type="entry name" value="Peptidase_M24_C"/>
</dbReference>
<evidence type="ECO:0000256" key="2">
    <source>
        <dbReference type="ARBA" id="ARBA00022670"/>
    </source>
</evidence>
<dbReference type="AlphaFoldDB" id="A0A3D9HXA5"/>
<dbReference type="SUPFAM" id="SSF55920">
    <property type="entry name" value="Creatinase/aminopeptidase"/>
    <property type="match status" value="1"/>
</dbReference>
<dbReference type="InterPro" id="IPR036005">
    <property type="entry name" value="Creatinase/aminopeptidase-like"/>
</dbReference>
<evidence type="ECO:0000256" key="4">
    <source>
        <dbReference type="ARBA" id="ARBA00022801"/>
    </source>
</evidence>
<proteinExistence type="inferred from homology"/>
<feature type="domain" description="Creatinase N-terminal" evidence="8">
    <location>
        <begin position="82"/>
        <end position="203"/>
    </location>
</feature>
<keyword evidence="3 6" id="KW-0479">Metal-binding</keyword>
<dbReference type="FunFam" id="3.90.230.10:FF:000009">
    <property type="entry name" value="xaa-Pro aminopeptidase 2"/>
    <property type="match status" value="1"/>
</dbReference>
<dbReference type="Pfam" id="PF16188">
    <property type="entry name" value="Peptidase_M24_C"/>
    <property type="match status" value="1"/>
</dbReference>